<protein>
    <submittedName>
        <fullName evidence="2">Alpha-D-ribose 1-methylphosphonate 5-triphosphate diphosphatase</fullName>
    </submittedName>
</protein>
<dbReference type="SUPFAM" id="SSF51338">
    <property type="entry name" value="Composite domain of metallo-dependent hydrolases"/>
    <property type="match status" value="1"/>
</dbReference>
<dbReference type="SUPFAM" id="SSF51556">
    <property type="entry name" value="Metallo-dependent hydrolases"/>
    <property type="match status" value="1"/>
</dbReference>
<dbReference type="EMBL" id="SODV01000001">
    <property type="protein sequence ID" value="TDX00838.1"/>
    <property type="molecule type" value="Genomic_DNA"/>
</dbReference>
<dbReference type="OrthoDB" id="9775607at2"/>
<keyword evidence="3" id="KW-1185">Reference proteome</keyword>
<dbReference type="Pfam" id="PF01979">
    <property type="entry name" value="Amidohydro_1"/>
    <property type="match status" value="1"/>
</dbReference>
<dbReference type="Gene3D" id="3.20.20.140">
    <property type="entry name" value="Metal-dependent hydrolases"/>
    <property type="match status" value="1"/>
</dbReference>
<reference evidence="2 3" key="1">
    <citation type="submission" date="2019-03" db="EMBL/GenBank/DDBJ databases">
        <title>Genomic Encyclopedia of Type Strains, Phase IV (KMG-IV): sequencing the most valuable type-strain genomes for metagenomic binning, comparative biology and taxonomic classification.</title>
        <authorList>
            <person name="Goeker M."/>
        </authorList>
    </citation>
    <scope>NUCLEOTIDE SEQUENCE [LARGE SCALE GENOMIC DNA]</scope>
    <source>
        <strain evidence="2 3">DSM 100059</strain>
    </source>
</reference>
<feature type="domain" description="Amidohydrolase-related" evidence="1">
    <location>
        <begin position="250"/>
        <end position="410"/>
    </location>
</feature>
<dbReference type="NCBIfam" id="NF011990">
    <property type="entry name" value="PRK15446.2-6"/>
    <property type="match status" value="1"/>
</dbReference>
<dbReference type="NCBIfam" id="NF011984">
    <property type="entry name" value="PRK15446.1-5"/>
    <property type="match status" value="1"/>
</dbReference>
<dbReference type="AlphaFoldDB" id="A0A4R8DSK4"/>
<name>A0A4R8DSK4_9BACT</name>
<dbReference type="PIRSF" id="PIRSF038971">
    <property type="entry name" value="PhnM"/>
    <property type="match status" value="1"/>
</dbReference>
<dbReference type="InterPro" id="IPR006680">
    <property type="entry name" value="Amidohydro-rel"/>
</dbReference>
<evidence type="ECO:0000259" key="1">
    <source>
        <dbReference type="Pfam" id="PF01979"/>
    </source>
</evidence>
<dbReference type="PANTHER" id="PTHR43135">
    <property type="entry name" value="ALPHA-D-RIBOSE 1-METHYLPHOSPHONATE 5-TRIPHOSPHATE DIPHOSPHATASE"/>
    <property type="match status" value="1"/>
</dbReference>
<dbReference type="Proteomes" id="UP000294498">
    <property type="component" value="Unassembled WGS sequence"/>
</dbReference>
<sequence>MNNWLITHAQIVTPEGVIPDGFVRIWGGVIAEIGAMEAFRHAGAAGPAAGAPGDPAATNGLADTTAVGAVGAPAEWHAHGAILMPGIIDIHTDAMDLEIVPRPGADIPVVVAFRELERKMAACGITTVLHSMHLGYEVAEKQSRSGFSRATVFREVIRAAAGPTLLNNKIHLRFELSGVEAYDDCLTLLDEGSISLLSVMDHTPGQGQFSKKHFREAMLSQGKTEAQLEEEFRERTERPRIEGERLAAMIGRAVDRGIPVASHDDDSPEKVDAMVALGVTISEFPINMETARHATRKGLHVAGGASNILRGGSLSGNLNMAEAVQEKAVAILCSDYYPASILHSVFLLHHRRGMPLHEAVNLATLHPARAVRLERETGSVAVGKRADLLLVRLQEQIPMVTHTMVGGTVVLATAYKQNGDE</sequence>
<dbReference type="InterPro" id="IPR011059">
    <property type="entry name" value="Metal-dep_hydrolase_composite"/>
</dbReference>
<dbReference type="GO" id="GO:0019700">
    <property type="term" value="P:organic phosphonate catabolic process"/>
    <property type="evidence" value="ECO:0007669"/>
    <property type="project" value="InterPro"/>
</dbReference>
<dbReference type="InterPro" id="IPR051781">
    <property type="entry name" value="Metallo-dep_Hydrolase"/>
</dbReference>
<dbReference type="GO" id="GO:0016810">
    <property type="term" value="F:hydrolase activity, acting on carbon-nitrogen (but not peptide) bonds"/>
    <property type="evidence" value="ECO:0007669"/>
    <property type="project" value="InterPro"/>
</dbReference>
<evidence type="ECO:0000313" key="3">
    <source>
        <dbReference type="Proteomes" id="UP000294498"/>
    </source>
</evidence>
<organism evidence="2 3">
    <name type="scientific">Dinghuibacter silviterrae</name>
    <dbReference type="NCBI Taxonomy" id="1539049"/>
    <lineage>
        <taxon>Bacteria</taxon>
        <taxon>Pseudomonadati</taxon>
        <taxon>Bacteroidota</taxon>
        <taxon>Chitinophagia</taxon>
        <taxon>Chitinophagales</taxon>
        <taxon>Chitinophagaceae</taxon>
        <taxon>Dinghuibacter</taxon>
    </lineage>
</organism>
<comment type="caution">
    <text evidence="2">The sequence shown here is derived from an EMBL/GenBank/DDBJ whole genome shotgun (WGS) entry which is preliminary data.</text>
</comment>
<dbReference type="InterPro" id="IPR032466">
    <property type="entry name" value="Metal_Hydrolase"/>
</dbReference>
<evidence type="ECO:0000313" key="2">
    <source>
        <dbReference type="EMBL" id="TDX00838.1"/>
    </source>
</evidence>
<dbReference type="PANTHER" id="PTHR43135:SF3">
    <property type="entry name" value="ALPHA-D-RIBOSE 1-METHYLPHOSPHONATE 5-TRIPHOSPHATE DIPHOSPHATASE"/>
    <property type="match status" value="1"/>
</dbReference>
<dbReference type="InterPro" id="IPR012696">
    <property type="entry name" value="PhnM"/>
</dbReference>
<dbReference type="RefSeq" id="WP_133992872.1">
    <property type="nucleotide sequence ID" value="NZ_SODV01000001.1"/>
</dbReference>
<proteinExistence type="predicted"/>
<dbReference type="Gene3D" id="2.30.40.10">
    <property type="entry name" value="Urease, subunit C, domain 1"/>
    <property type="match status" value="1"/>
</dbReference>
<accession>A0A4R8DSK4</accession>
<gene>
    <name evidence="2" type="ORF">EDB95_1867</name>
</gene>